<evidence type="ECO:0000313" key="2">
    <source>
        <dbReference type="Proteomes" id="UP001281147"/>
    </source>
</evidence>
<keyword evidence="2" id="KW-1185">Reference proteome</keyword>
<gene>
    <name evidence="1" type="ORF">LTR37_001556</name>
</gene>
<dbReference type="Proteomes" id="UP001281147">
    <property type="component" value="Unassembled WGS sequence"/>
</dbReference>
<accession>A0ACC3NV66</accession>
<reference evidence="1" key="1">
    <citation type="submission" date="2023-07" db="EMBL/GenBank/DDBJ databases">
        <title>Black Yeasts Isolated from many extreme environments.</title>
        <authorList>
            <person name="Coleine C."/>
            <person name="Stajich J.E."/>
            <person name="Selbmann L."/>
        </authorList>
    </citation>
    <scope>NUCLEOTIDE SEQUENCE</scope>
    <source>
        <strain evidence="1">CCFEE 5714</strain>
    </source>
</reference>
<name>A0ACC3NV66_9PEZI</name>
<proteinExistence type="predicted"/>
<sequence length="255" mass="28991">MSNYDCGTDSEPELTPTRRYATLAAGKLNDGKNFTIRSWSDIRKLNMEERTTVDVGMSPSQKMMWLKLSKAAYDAHLFPDRFFDSKLMLLPTVESYIVVSDILYDITPTTFVEAMGCGPEAQWIKTKDAASVPWSICTLVLKFGNGMEQVVYVYWRSKHLHGTEEIVYHYWRCKSSTGFTLTKAEEPTGGLDGDIAVICTTPEDLIISRHNQCWDSNFQPHHTAPLFAHSLTRRHKPEIEEEDDGRDTAYCNNSS</sequence>
<comment type="caution">
    <text evidence="1">The sequence shown here is derived from an EMBL/GenBank/DDBJ whole genome shotgun (WGS) entry which is preliminary data.</text>
</comment>
<protein>
    <submittedName>
        <fullName evidence="1">Uncharacterized protein</fullName>
    </submittedName>
</protein>
<dbReference type="EMBL" id="JAUTXU010000008">
    <property type="protein sequence ID" value="KAK3723675.1"/>
    <property type="molecule type" value="Genomic_DNA"/>
</dbReference>
<organism evidence="1 2">
    <name type="scientific">Vermiconidia calcicola</name>
    <dbReference type="NCBI Taxonomy" id="1690605"/>
    <lineage>
        <taxon>Eukaryota</taxon>
        <taxon>Fungi</taxon>
        <taxon>Dikarya</taxon>
        <taxon>Ascomycota</taxon>
        <taxon>Pezizomycotina</taxon>
        <taxon>Dothideomycetes</taxon>
        <taxon>Dothideomycetidae</taxon>
        <taxon>Mycosphaerellales</taxon>
        <taxon>Extremaceae</taxon>
        <taxon>Vermiconidia</taxon>
    </lineage>
</organism>
<evidence type="ECO:0000313" key="1">
    <source>
        <dbReference type="EMBL" id="KAK3723675.1"/>
    </source>
</evidence>